<reference evidence="1 2" key="1">
    <citation type="submission" date="2016-10" db="EMBL/GenBank/DDBJ databases">
        <authorList>
            <person name="de Groot N.N."/>
        </authorList>
    </citation>
    <scope>NUCLEOTIDE SEQUENCE [LARGE SCALE GENOMIC DNA]</scope>
    <source>
        <strain evidence="1 2">DSM 12992</strain>
    </source>
</reference>
<accession>A0A1I1RXM2</accession>
<evidence type="ECO:0000313" key="1">
    <source>
        <dbReference type="EMBL" id="SFD39089.1"/>
    </source>
</evidence>
<gene>
    <name evidence="1" type="ORF">SAMN05421842_14020</name>
</gene>
<dbReference type="RefSeq" id="WP_242943360.1">
    <property type="nucleotide sequence ID" value="NZ_FOMG01000040.1"/>
</dbReference>
<dbReference type="STRING" id="119641.SAMN05421842_14020"/>
<organism evidence="1 2">
    <name type="scientific">Clostridium uliginosum</name>
    <dbReference type="NCBI Taxonomy" id="119641"/>
    <lineage>
        <taxon>Bacteria</taxon>
        <taxon>Bacillati</taxon>
        <taxon>Bacillota</taxon>
        <taxon>Clostridia</taxon>
        <taxon>Eubacteriales</taxon>
        <taxon>Clostridiaceae</taxon>
        <taxon>Clostridium</taxon>
    </lineage>
</organism>
<dbReference type="EMBL" id="FOMG01000040">
    <property type="protein sequence ID" value="SFD39089.1"/>
    <property type="molecule type" value="Genomic_DNA"/>
</dbReference>
<dbReference type="AlphaFoldDB" id="A0A1I1RXM2"/>
<keyword evidence="2" id="KW-1185">Reference proteome</keyword>
<dbReference type="Proteomes" id="UP000199263">
    <property type="component" value="Unassembled WGS sequence"/>
</dbReference>
<sequence length="55" mass="6241">MVANNAFIIKEMEENAEKRKAIEIAKNLLDILDDETIALKTGLDVEGIKKLRKEN</sequence>
<evidence type="ECO:0000313" key="2">
    <source>
        <dbReference type="Proteomes" id="UP000199263"/>
    </source>
</evidence>
<proteinExistence type="predicted"/>
<protein>
    <submittedName>
        <fullName evidence="1">Uncharacterized protein</fullName>
    </submittedName>
</protein>
<name>A0A1I1RXM2_9CLOT</name>